<keyword evidence="6" id="KW-1185">Reference proteome</keyword>
<evidence type="ECO:0000313" key="6">
    <source>
        <dbReference type="Proteomes" id="UP000623129"/>
    </source>
</evidence>
<evidence type="ECO:0000313" key="5">
    <source>
        <dbReference type="EMBL" id="KAF3327157.1"/>
    </source>
</evidence>
<accession>A0A833QTB3</accession>
<evidence type="ECO:0000256" key="2">
    <source>
        <dbReference type="ARBA" id="ARBA00023002"/>
    </source>
</evidence>
<keyword evidence="3" id="KW-0408">Iron</keyword>
<reference evidence="5" key="1">
    <citation type="submission" date="2020-01" db="EMBL/GenBank/DDBJ databases">
        <title>Genome sequence of Kobresia littledalei, the first chromosome-level genome in the family Cyperaceae.</title>
        <authorList>
            <person name="Qu G."/>
        </authorList>
    </citation>
    <scope>NUCLEOTIDE SEQUENCE</scope>
    <source>
        <strain evidence="5">C.B.Clarke</strain>
        <tissue evidence="5">Leaf</tissue>
    </source>
</reference>
<keyword evidence="1" id="KW-0479">Metal-binding</keyword>
<organism evidence="5 6">
    <name type="scientific">Carex littledalei</name>
    <dbReference type="NCBI Taxonomy" id="544730"/>
    <lineage>
        <taxon>Eukaryota</taxon>
        <taxon>Viridiplantae</taxon>
        <taxon>Streptophyta</taxon>
        <taxon>Embryophyta</taxon>
        <taxon>Tracheophyta</taxon>
        <taxon>Spermatophyta</taxon>
        <taxon>Magnoliopsida</taxon>
        <taxon>Liliopsida</taxon>
        <taxon>Poales</taxon>
        <taxon>Cyperaceae</taxon>
        <taxon>Cyperoideae</taxon>
        <taxon>Cariceae</taxon>
        <taxon>Carex</taxon>
        <taxon>Carex subgen. Euthyceras</taxon>
    </lineage>
</organism>
<feature type="domain" description="Non-haem dioxygenase N-terminal" evidence="4">
    <location>
        <begin position="43"/>
        <end position="155"/>
    </location>
</feature>
<dbReference type="InterPro" id="IPR050295">
    <property type="entry name" value="Plant_2OG-oxidoreductases"/>
</dbReference>
<dbReference type="InterPro" id="IPR027443">
    <property type="entry name" value="IPNS-like_sf"/>
</dbReference>
<dbReference type="GO" id="GO:0016491">
    <property type="term" value="F:oxidoreductase activity"/>
    <property type="evidence" value="ECO:0007669"/>
    <property type="project" value="UniProtKB-KW"/>
</dbReference>
<dbReference type="OrthoDB" id="691487at2759"/>
<protein>
    <submittedName>
        <fullName evidence="5">Protein SRG1</fullName>
    </submittedName>
</protein>
<name>A0A833QTB3_9POAL</name>
<keyword evidence="2" id="KW-0560">Oxidoreductase</keyword>
<dbReference type="SUPFAM" id="SSF51197">
    <property type="entry name" value="Clavaminate synthase-like"/>
    <property type="match status" value="1"/>
</dbReference>
<evidence type="ECO:0000259" key="4">
    <source>
        <dbReference type="Pfam" id="PF14226"/>
    </source>
</evidence>
<sequence length="220" mass="24933">MAEKESGLKLVQELAMIGQNPPSRYILSKENHPINSSLPGCSIPVIDLSRLSKSDGEDELAKLLSAAKSWGLFLARGHEIPFSFLDEVLKVTTEFFALPVVERQRYTNMKDGKHFQYEGYGNDNVVSDEQTLDWNDRLYLIVHPEDKRDLSLWPEIPTKFSSTAPSACYHQLGLSRTLQAFQLDLRQPAAQHLRPAPTSWNLRACQLDLYQPTTATVQYL</sequence>
<dbReference type="InterPro" id="IPR026992">
    <property type="entry name" value="DIOX_N"/>
</dbReference>
<dbReference type="PANTHER" id="PTHR47991">
    <property type="entry name" value="OXOGLUTARATE/IRON-DEPENDENT DIOXYGENASE"/>
    <property type="match status" value="1"/>
</dbReference>
<proteinExistence type="predicted"/>
<evidence type="ECO:0000256" key="1">
    <source>
        <dbReference type="ARBA" id="ARBA00022723"/>
    </source>
</evidence>
<dbReference type="Gene3D" id="2.60.120.330">
    <property type="entry name" value="B-lactam Antibiotic, Isopenicillin N Synthase, Chain"/>
    <property type="match status" value="1"/>
</dbReference>
<gene>
    <name evidence="5" type="ORF">FCM35_KLT07275</name>
</gene>
<evidence type="ECO:0000256" key="3">
    <source>
        <dbReference type="ARBA" id="ARBA00023004"/>
    </source>
</evidence>
<comment type="caution">
    <text evidence="5">The sequence shown here is derived from an EMBL/GenBank/DDBJ whole genome shotgun (WGS) entry which is preliminary data.</text>
</comment>
<dbReference type="Pfam" id="PF14226">
    <property type="entry name" value="DIOX_N"/>
    <property type="match status" value="1"/>
</dbReference>
<dbReference type="GO" id="GO:0046872">
    <property type="term" value="F:metal ion binding"/>
    <property type="evidence" value="ECO:0007669"/>
    <property type="project" value="UniProtKB-KW"/>
</dbReference>
<dbReference type="Proteomes" id="UP000623129">
    <property type="component" value="Unassembled WGS sequence"/>
</dbReference>
<dbReference type="AlphaFoldDB" id="A0A833QTB3"/>
<dbReference type="EMBL" id="SWLB01000017">
    <property type="protein sequence ID" value="KAF3327157.1"/>
    <property type="molecule type" value="Genomic_DNA"/>
</dbReference>